<evidence type="ECO:0000256" key="1">
    <source>
        <dbReference type="SAM" id="MobiDB-lite"/>
    </source>
</evidence>
<evidence type="ECO:0000313" key="2">
    <source>
        <dbReference type="EMBL" id="VDO85728.1"/>
    </source>
</evidence>
<dbReference type="AlphaFoldDB" id="A0A183FRX0"/>
<proteinExistence type="predicted"/>
<accession>A0A3P8CC71</accession>
<evidence type="ECO:0000313" key="3">
    <source>
        <dbReference type="Proteomes" id="UP000050761"/>
    </source>
</evidence>
<feature type="region of interest" description="Disordered" evidence="1">
    <location>
        <begin position="92"/>
        <end position="122"/>
    </location>
</feature>
<gene>
    <name evidence="2" type="ORF">HPBE_LOCUS10624</name>
</gene>
<dbReference type="EMBL" id="UZAH01026823">
    <property type="protein sequence ID" value="VDO85728.1"/>
    <property type="molecule type" value="Genomic_DNA"/>
</dbReference>
<evidence type="ECO:0000313" key="4">
    <source>
        <dbReference type="WBParaSite" id="HPBE_0001062301-mRNA-1"/>
    </source>
</evidence>
<dbReference type="Proteomes" id="UP000050761">
    <property type="component" value="Unassembled WGS sequence"/>
</dbReference>
<reference evidence="4" key="2">
    <citation type="submission" date="2019-09" db="UniProtKB">
        <authorList>
            <consortium name="WormBaseParasite"/>
        </authorList>
    </citation>
    <scope>IDENTIFICATION</scope>
</reference>
<name>A0A183FRX0_HELPZ</name>
<sequence>MKSSYNEFLPKNPGIEAILCGQSNSVYSRRTTRGQNLGAWRSDWEGSSSGGAGIQGTAITQLYTKEKSLMNDELLRLEKTSISSYGGWGARKDVERLPSAPNSPFRKRTAECSDVAAQEKAL</sequence>
<dbReference type="WBParaSite" id="HPBE_0001062301-mRNA-1">
    <property type="protein sequence ID" value="HPBE_0001062301-mRNA-1"/>
    <property type="gene ID" value="HPBE_0001062301"/>
</dbReference>
<protein>
    <submittedName>
        <fullName evidence="2 4">Uncharacterized protein</fullName>
    </submittedName>
</protein>
<organism evidence="3 4">
    <name type="scientific">Heligmosomoides polygyrus</name>
    <name type="common">Parasitic roundworm</name>
    <dbReference type="NCBI Taxonomy" id="6339"/>
    <lineage>
        <taxon>Eukaryota</taxon>
        <taxon>Metazoa</taxon>
        <taxon>Ecdysozoa</taxon>
        <taxon>Nematoda</taxon>
        <taxon>Chromadorea</taxon>
        <taxon>Rhabditida</taxon>
        <taxon>Rhabditina</taxon>
        <taxon>Rhabditomorpha</taxon>
        <taxon>Strongyloidea</taxon>
        <taxon>Heligmosomidae</taxon>
        <taxon>Heligmosomoides</taxon>
    </lineage>
</organism>
<accession>A0A183FRX0</accession>
<keyword evidence="3" id="KW-1185">Reference proteome</keyword>
<reference evidence="2 3" key="1">
    <citation type="submission" date="2018-11" db="EMBL/GenBank/DDBJ databases">
        <authorList>
            <consortium name="Pathogen Informatics"/>
        </authorList>
    </citation>
    <scope>NUCLEOTIDE SEQUENCE [LARGE SCALE GENOMIC DNA]</scope>
</reference>